<dbReference type="PANTHER" id="PTHR32215">
    <property type="entry name" value="CILIA- AND FLAGELLA-ASSOCIATED PROTEIN 57"/>
    <property type="match status" value="1"/>
</dbReference>
<organism evidence="5 6">
    <name type="scientific">Geranomyces variabilis</name>
    <dbReference type="NCBI Taxonomy" id="109894"/>
    <lineage>
        <taxon>Eukaryota</taxon>
        <taxon>Fungi</taxon>
        <taxon>Fungi incertae sedis</taxon>
        <taxon>Chytridiomycota</taxon>
        <taxon>Chytridiomycota incertae sedis</taxon>
        <taxon>Chytridiomycetes</taxon>
        <taxon>Spizellomycetales</taxon>
        <taxon>Powellomycetaceae</taxon>
        <taxon>Geranomyces</taxon>
    </lineage>
</organism>
<dbReference type="InterPro" id="IPR015943">
    <property type="entry name" value="WD40/YVTN_repeat-like_dom_sf"/>
</dbReference>
<dbReference type="PROSITE" id="PS50294">
    <property type="entry name" value="WD_REPEATS_REGION"/>
    <property type="match status" value="1"/>
</dbReference>
<evidence type="ECO:0000256" key="1">
    <source>
        <dbReference type="ARBA" id="ARBA00022574"/>
    </source>
</evidence>
<dbReference type="SUPFAM" id="SSF50998">
    <property type="entry name" value="Quinoprotein alcohol dehydrogenase-like"/>
    <property type="match status" value="1"/>
</dbReference>
<dbReference type="PROSITE" id="PS00678">
    <property type="entry name" value="WD_REPEATS_1"/>
    <property type="match status" value="1"/>
</dbReference>
<keyword evidence="4" id="KW-0175">Coiled coil</keyword>
<feature type="coiled-coil region" evidence="4">
    <location>
        <begin position="679"/>
        <end position="732"/>
    </location>
</feature>
<evidence type="ECO:0000313" key="6">
    <source>
        <dbReference type="Proteomes" id="UP001212152"/>
    </source>
</evidence>
<dbReference type="Gene3D" id="1.10.287.1490">
    <property type="match status" value="1"/>
</dbReference>
<dbReference type="SUPFAM" id="SSF50978">
    <property type="entry name" value="WD40 repeat-like"/>
    <property type="match status" value="1"/>
</dbReference>
<dbReference type="InterPro" id="IPR052993">
    <property type="entry name" value="CFA-57"/>
</dbReference>
<dbReference type="InterPro" id="IPR001680">
    <property type="entry name" value="WD40_rpt"/>
</dbReference>
<dbReference type="AlphaFoldDB" id="A0AAD5TPD2"/>
<keyword evidence="5" id="KW-0282">Flagellum</keyword>
<keyword evidence="5" id="KW-0969">Cilium</keyword>
<dbReference type="InterPro" id="IPR019775">
    <property type="entry name" value="WD40_repeat_CS"/>
</dbReference>
<dbReference type="Pfam" id="PF00400">
    <property type="entry name" value="WD40"/>
    <property type="match status" value="2"/>
</dbReference>
<proteinExistence type="predicted"/>
<feature type="coiled-coil region" evidence="4">
    <location>
        <begin position="909"/>
        <end position="957"/>
    </location>
</feature>
<gene>
    <name evidence="5" type="primary">WDR65_3</name>
    <name evidence="5" type="ORF">HDU87_007394</name>
</gene>
<accession>A0AAD5TPD2</accession>
<feature type="repeat" description="WD" evidence="3">
    <location>
        <begin position="472"/>
        <end position="513"/>
    </location>
</feature>
<keyword evidence="1 3" id="KW-0853">WD repeat</keyword>
<evidence type="ECO:0000256" key="2">
    <source>
        <dbReference type="ARBA" id="ARBA00022737"/>
    </source>
</evidence>
<dbReference type="EMBL" id="JADGJQ010000007">
    <property type="protein sequence ID" value="KAJ3182972.1"/>
    <property type="molecule type" value="Genomic_DNA"/>
</dbReference>
<comment type="caution">
    <text evidence="5">The sequence shown here is derived from an EMBL/GenBank/DDBJ whole genome shotgun (WGS) entry which is preliminary data.</text>
</comment>
<dbReference type="InterPro" id="IPR011047">
    <property type="entry name" value="Quinoprotein_ADH-like_sf"/>
</dbReference>
<name>A0AAD5TPD2_9FUNG</name>
<protein>
    <submittedName>
        <fullName evidence="5">Cilia- and flagella-associated protein 57</fullName>
    </submittedName>
</protein>
<dbReference type="Gene3D" id="2.130.10.10">
    <property type="entry name" value="YVTN repeat-like/Quinoprotein amine dehydrogenase"/>
    <property type="match status" value="2"/>
</dbReference>
<dbReference type="PROSITE" id="PS50082">
    <property type="entry name" value="WD_REPEATS_2"/>
    <property type="match status" value="2"/>
</dbReference>
<sequence>MSIASVAYSHVFGVNTKIRTNIHYVDQHTLMYSAGCNIIALNVEGETQRYTPCNGYGITALTLSLDRRLFAAAEKGAPWDVSPKMTRLERSGTRPVVTVYEGYSSKKRRSLNASDNCASKEFVALSFSSDTKYLAAQGGSPDWQLHFYVWEKGKLLATLSTSSIEEDDGSSHEMSINPCDETEICTLANNSAKVYRYQEGGLVESPLHGIGTYEVTCHTWLQQSTSRLALGTRGQGILILDSGVIAQRIDHQPSISSIFSLVIGFVSVGRTGSLDVYDRYSDDSKQAEVSFKLIRKIPVNEDMHVRTITGNAAEQVLILEAENGQIYRFNLTEQKGLKGEDPKFVPLGQPYHQGPIISIDVCIRKPLIVTCSADRSIRIWNYLTNTCQLVKLYTEEPHSVSMHPSGLHLLIGFNDKLRLNTILLDDLRVFREVGVRGCRECRFSSGGHLFAATHGNIIQIFNTWTGDNVANFKGHNGRITSLCWTPNDAYLVSAGADGAVYSWNLAEMKRENEYILKSTSYSCAITSADGKTMWAVGADRTLKEIKESTVMLEMESDQVLTQIVLSTSERMLFAGLFFNCIYLLCHVMLIYTRPSGTQSGTVRSLRFPLSGHPDDFQEHVAHGGAVTMMRVSYDDQYLFTVSEDGILYSFSISEKEERGLKKEKLNLYADEILITKSDLEEKTIQASELARSLEELQIEHEYQLRLRDMNFNEKLKEMTERFMDQLDMLKKTTSTLRLDKEKLELMHEEAISRAVEKHAAELHDREAMYSQQLMAEYDKYQDAQSATNLMQATWQAHTTMREKELQATLREVQGVWESRLEQKTTEMDKLRARMGTQYAEHIEEQRQVQEDIDTEIERLHQRYQRKLLGEREDGARLKGENGIMRKKFNTLTKDIDDNRIETARMRADEKRLRSVIETLEKEISLLKGDMSERDIAIQEKERRVYDLKKKNQELEKFKFVLDAKIKELKEQVEPRENHIRDMTGHIKDINNSLEALSAHKAAFKASIQDLTDKLGVTKTDYAIQHRKAHQLQYQIKAFSTDIHSVITYLQDSAVLRAAVNRMASKYLSGLPNEELTLAEVDSEVAREDQMQQQVLRQRVKTLRRMVENNAAKFRLDSVGTVMVNRRLIGEINKLRQINKHSDKQIRNLEVLAVAEVPRRLATNIETRRVPPVQPVANAVVMGNQLPAIVGSKAVSFAT</sequence>
<dbReference type="PANTHER" id="PTHR32215:SF0">
    <property type="entry name" value="CILIA- AND FLAGELLA-ASSOCIATED PROTEIN 57"/>
    <property type="match status" value="1"/>
</dbReference>
<keyword evidence="2" id="KW-0677">Repeat</keyword>
<reference evidence="5" key="1">
    <citation type="submission" date="2020-05" db="EMBL/GenBank/DDBJ databases">
        <title>Phylogenomic resolution of chytrid fungi.</title>
        <authorList>
            <person name="Stajich J.E."/>
            <person name="Amses K."/>
            <person name="Simmons R."/>
            <person name="Seto K."/>
            <person name="Myers J."/>
            <person name="Bonds A."/>
            <person name="Quandt C.A."/>
            <person name="Barry K."/>
            <person name="Liu P."/>
            <person name="Grigoriev I."/>
            <person name="Longcore J.E."/>
            <person name="James T.Y."/>
        </authorList>
    </citation>
    <scope>NUCLEOTIDE SEQUENCE</scope>
    <source>
        <strain evidence="5">JEL0379</strain>
    </source>
</reference>
<feature type="repeat" description="WD" evidence="3">
    <location>
        <begin position="349"/>
        <end position="390"/>
    </location>
</feature>
<dbReference type="SMART" id="SM00320">
    <property type="entry name" value="WD40"/>
    <property type="match status" value="4"/>
</dbReference>
<dbReference type="Proteomes" id="UP001212152">
    <property type="component" value="Unassembled WGS sequence"/>
</dbReference>
<evidence type="ECO:0000313" key="5">
    <source>
        <dbReference type="EMBL" id="KAJ3182972.1"/>
    </source>
</evidence>
<evidence type="ECO:0000256" key="3">
    <source>
        <dbReference type="PROSITE-ProRule" id="PRU00221"/>
    </source>
</evidence>
<dbReference type="InterPro" id="IPR036322">
    <property type="entry name" value="WD40_repeat_dom_sf"/>
</dbReference>
<evidence type="ECO:0000256" key="4">
    <source>
        <dbReference type="SAM" id="Coils"/>
    </source>
</evidence>
<keyword evidence="5" id="KW-0966">Cell projection</keyword>
<keyword evidence="6" id="KW-1185">Reference proteome</keyword>